<dbReference type="InterPro" id="IPR008775">
    <property type="entry name" value="Phytyl_CoA_dOase-like"/>
</dbReference>
<protein>
    <submittedName>
        <fullName evidence="3">Phytanoyl-CoA dioxygenase domain-containing protein 1-like</fullName>
    </submittedName>
</protein>
<evidence type="ECO:0000313" key="2">
    <source>
        <dbReference type="Proteomes" id="UP000515154"/>
    </source>
</evidence>
<name>A0A6P7TKM6_9MOLL</name>
<dbReference type="RefSeq" id="XP_029650227.1">
    <property type="nucleotide sequence ID" value="XM_029794367.2"/>
</dbReference>
<dbReference type="Pfam" id="PF05721">
    <property type="entry name" value="PhyH"/>
    <property type="match status" value="1"/>
</dbReference>
<dbReference type="PANTHER" id="PTHR20883:SF52">
    <property type="entry name" value="ALPHA-KETOGLUTARATE-DEPENDENT HYPOPHOSPHITE DIOXYGENASE-LIKE GENE A2 [PROVISIONAL]-RELATED"/>
    <property type="match status" value="1"/>
</dbReference>
<proteinExistence type="predicted"/>
<reference evidence="3" key="1">
    <citation type="submission" date="2025-08" db="UniProtKB">
        <authorList>
            <consortium name="RefSeq"/>
        </authorList>
    </citation>
    <scope>IDENTIFICATION</scope>
</reference>
<accession>A0A6P7TKM6</accession>
<comment type="cofactor">
    <cofactor evidence="1">
        <name>Fe cation</name>
        <dbReference type="ChEBI" id="CHEBI:24875"/>
    </cofactor>
</comment>
<dbReference type="Gene3D" id="2.60.120.620">
    <property type="entry name" value="q2cbj1_9rhob like domain"/>
    <property type="match status" value="1"/>
</dbReference>
<evidence type="ECO:0000256" key="1">
    <source>
        <dbReference type="ARBA" id="ARBA00001962"/>
    </source>
</evidence>
<dbReference type="SUPFAM" id="SSF51197">
    <property type="entry name" value="Clavaminate synthase-like"/>
    <property type="match status" value="1"/>
</dbReference>
<evidence type="ECO:0000313" key="3">
    <source>
        <dbReference type="RefSeq" id="XP_029650227.1"/>
    </source>
</evidence>
<dbReference type="PANTHER" id="PTHR20883">
    <property type="entry name" value="PHYTANOYL-COA DIOXYGENASE DOMAIN CONTAINING 1"/>
    <property type="match status" value="1"/>
</dbReference>
<dbReference type="KEGG" id="osn:115223693"/>
<gene>
    <name evidence="3" type="primary">LOC115223693</name>
</gene>
<sequence>MAASIPSNLSQNFNRDGYVTGIPVLTLTEVKELVQNFNALEKEIGKENSQYSLHNVHTKLPWVMKMAAHPNILRPLRAILGDNIFVLDSRFICKYPDKENSRKDGAKQYVAWHQDVRYWGVEGMVVTVWLAVDKADIDNGCMQVIPGSHKFGIFEHIEAKEKGNLLTSNQEIPLSLFNVEKAVPCPLNAGEMSLHHGLTVHGSEPNLSDRRRCGYVIRYVATDAYSINDPNRPRTFPATVLVSGKDELHNFTDHAPEWFKK</sequence>
<keyword evidence="2" id="KW-1185">Reference proteome</keyword>
<organism evidence="2 3">
    <name type="scientific">Octopus sinensis</name>
    <name type="common">East Asian common octopus</name>
    <dbReference type="NCBI Taxonomy" id="2607531"/>
    <lineage>
        <taxon>Eukaryota</taxon>
        <taxon>Metazoa</taxon>
        <taxon>Spiralia</taxon>
        <taxon>Lophotrochozoa</taxon>
        <taxon>Mollusca</taxon>
        <taxon>Cephalopoda</taxon>
        <taxon>Coleoidea</taxon>
        <taxon>Octopodiformes</taxon>
        <taxon>Octopoda</taxon>
        <taxon>Incirrata</taxon>
        <taxon>Octopodidae</taxon>
        <taxon>Octopus</taxon>
    </lineage>
</organism>
<dbReference type="AlphaFoldDB" id="A0A6P7TKM6"/>
<dbReference type="Proteomes" id="UP000515154">
    <property type="component" value="Linkage group LG23"/>
</dbReference>